<reference evidence="1" key="1">
    <citation type="submission" date="2023-02" db="EMBL/GenBank/DDBJ databases">
        <title>Actinokineospora globicatena NBRC 15670.</title>
        <authorList>
            <person name="Ichikawa N."/>
            <person name="Sato H."/>
            <person name="Tonouchi N."/>
        </authorList>
    </citation>
    <scope>NUCLEOTIDE SEQUENCE</scope>
    <source>
        <strain evidence="1">NBRC 15670</strain>
    </source>
</reference>
<comment type="caution">
    <text evidence="1">The sequence shown here is derived from an EMBL/GenBank/DDBJ whole genome shotgun (WGS) entry which is preliminary data.</text>
</comment>
<dbReference type="Proteomes" id="UP001165042">
    <property type="component" value="Unassembled WGS sequence"/>
</dbReference>
<sequence length="118" mass="12421">MVPEVVVPPPPAPAAGTTVVEPPMKVAVNTTDPATNPTTANIPCHRNGCPHSRTSSHNVNTTATTAAIRMTASTVFAAIARIADTSATTLTMVSTQWDLELEAVGWLTKHPPDLRRCP</sequence>
<name>A0A9W6QN56_9PSEU</name>
<evidence type="ECO:0000313" key="2">
    <source>
        <dbReference type="Proteomes" id="UP001165042"/>
    </source>
</evidence>
<dbReference type="AlphaFoldDB" id="A0A9W6QN56"/>
<protein>
    <submittedName>
        <fullName evidence="1">Uncharacterized protein</fullName>
    </submittedName>
</protein>
<evidence type="ECO:0000313" key="1">
    <source>
        <dbReference type="EMBL" id="GLW92637.1"/>
    </source>
</evidence>
<accession>A0A9W6QN56</accession>
<proteinExistence type="predicted"/>
<keyword evidence="2" id="KW-1185">Reference proteome</keyword>
<organism evidence="1 2">
    <name type="scientific">Actinokineospora globicatena</name>
    <dbReference type="NCBI Taxonomy" id="103729"/>
    <lineage>
        <taxon>Bacteria</taxon>
        <taxon>Bacillati</taxon>
        <taxon>Actinomycetota</taxon>
        <taxon>Actinomycetes</taxon>
        <taxon>Pseudonocardiales</taxon>
        <taxon>Pseudonocardiaceae</taxon>
        <taxon>Actinokineospora</taxon>
    </lineage>
</organism>
<dbReference type="EMBL" id="BSSD01000005">
    <property type="protein sequence ID" value="GLW92637.1"/>
    <property type="molecule type" value="Genomic_DNA"/>
</dbReference>
<gene>
    <name evidence="1" type="ORF">Aglo03_34530</name>
</gene>